<comment type="caution">
    <text evidence="1">The sequence shown here is derived from an EMBL/GenBank/DDBJ whole genome shotgun (WGS) entry which is preliminary data.</text>
</comment>
<reference evidence="1" key="1">
    <citation type="submission" date="2021-01" db="EMBL/GenBank/DDBJ databases">
        <title>Fulvivirga kasyanovii gen. nov., sp nov., a novel member of the phylum Bacteroidetes isolated from seawater in a mussel farm.</title>
        <authorList>
            <person name="Zhao L.-H."/>
            <person name="Wang Z.-J."/>
        </authorList>
    </citation>
    <scope>NUCLEOTIDE SEQUENCE</scope>
    <source>
        <strain evidence="1">29W222</strain>
    </source>
</reference>
<sequence>MTFQEQIEKKLERRVTIVGDKVFTAAIDSSVSKESEIDWRREGYKTLDNRKVYELPEDIKSRMLQMIGRLGLNMVQRTFC</sequence>
<dbReference type="RefSeq" id="WP_202855420.1">
    <property type="nucleotide sequence ID" value="NZ_JAEUGD010000019.1"/>
</dbReference>
<organism evidence="1 2">
    <name type="scientific">Fulvivirga marina</name>
    <dbReference type="NCBI Taxonomy" id="2494733"/>
    <lineage>
        <taxon>Bacteria</taxon>
        <taxon>Pseudomonadati</taxon>
        <taxon>Bacteroidota</taxon>
        <taxon>Cytophagia</taxon>
        <taxon>Cytophagales</taxon>
        <taxon>Fulvivirgaceae</taxon>
        <taxon>Fulvivirga</taxon>
    </lineage>
</organism>
<proteinExistence type="predicted"/>
<dbReference type="Proteomes" id="UP000614216">
    <property type="component" value="Unassembled WGS sequence"/>
</dbReference>
<name>A0A937FVQ4_9BACT</name>
<accession>A0A937FVQ4</accession>
<evidence type="ECO:0000313" key="1">
    <source>
        <dbReference type="EMBL" id="MBL6445873.1"/>
    </source>
</evidence>
<dbReference type="EMBL" id="JAEUGD010000019">
    <property type="protein sequence ID" value="MBL6445873.1"/>
    <property type="molecule type" value="Genomic_DNA"/>
</dbReference>
<keyword evidence="2" id="KW-1185">Reference proteome</keyword>
<gene>
    <name evidence="1" type="ORF">JMN32_06115</name>
</gene>
<evidence type="ECO:0000313" key="2">
    <source>
        <dbReference type="Proteomes" id="UP000614216"/>
    </source>
</evidence>
<protein>
    <submittedName>
        <fullName evidence="1">Uncharacterized protein</fullName>
    </submittedName>
</protein>
<dbReference type="AlphaFoldDB" id="A0A937FVQ4"/>